<dbReference type="GO" id="GO:0005886">
    <property type="term" value="C:plasma membrane"/>
    <property type="evidence" value="ECO:0007669"/>
    <property type="project" value="TreeGrafter"/>
</dbReference>
<dbReference type="GO" id="GO:0043149">
    <property type="term" value="P:stress fiber assembly"/>
    <property type="evidence" value="ECO:0007669"/>
    <property type="project" value="TreeGrafter"/>
</dbReference>
<keyword evidence="14" id="KW-1185">Reference proteome</keyword>
<evidence type="ECO:0000259" key="11">
    <source>
        <dbReference type="Pfam" id="PF10577"/>
    </source>
</evidence>
<dbReference type="InterPro" id="IPR048530">
    <property type="entry name" value="FAM171_N"/>
</dbReference>
<comment type="similarity">
    <text evidence="2">Belongs to the FAM171 family.</text>
</comment>
<keyword evidence="4 10" id="KW-0732">Signal</keyword>
<dbReference type="AlphaFoldDB" id="A0A401RS86"/>
<dbReference type="Pfam" id="PF20771">
    <property type="entry name" value="FAM171A1-2-B_C"/>
    <property type="match status" value="1"/>
</dbReference>
<evidence type="ECO:0000256" key="4">
    <source>
        <dbReference type="ARBA" id="ARBA00022729"/>
    </source>
</evidence>
<feature type="region of interest" description="Disordered" evidence="8">
    <location>
        <begin position="694"/>
        <end position="859"/>
    </location>
</feature>
<organism evidence="13 14">
    <name type="scientific">Chiloscyllium punctatum</name>
    <name type="common">Brownbanded bambooshark</name>
    <name type="synonym">Hemiscyllium punctatum</name>
    <dbReference type="NCBI Taxonomy" id="137246"/>
    <lineage>
        <taxon>Eukaryota</taxon>
        <taxon>Metazoa</taxon>
        <taxon>Chordata</taxon>
        <taxon>Craniata</taxon>
        <taxon>Vertebrata</taxon>
        <taxon>Chondrichthyes</taxon>
        <taxon>Elasmobranchii</taxon>
        <taxon>Galeomorphii</taxon>
        <taxon>Galeoidea</taxon>
        <taxon>Orectolobiformes</taxon>
        <taxon>Hemiscylliidae</taxon>
        <taxon>Chiloscyllium</taxon>
    </lineage>
</organism>
<gene>
    <name evidence="13" type="ORF">chiPu_0000175</name>
</gene>
<evidence type="ECO:0000313" key="13">
    <source>
        <dbReference type="EMBL" id="GCC21013.1"/>
    </source>
</evidence>
<comment type="subcellular location">
    <subcellularLocation>
        <location evidence="1">Membrane</location>
        <topology evidence="1">Single-pass type I membrane protein</topology>
    </subcellularLocation>
</comment>
<feature type="compositionally biased region" description="Acidic residues" evidence="8">
    <location>
        <begin position="826"/>
        <end position="838"/>
    </location>
</feature>
<dbReference type="PANTHER" id="PTHR31626">
    <property type="entry name" value="SUSHI DOMAIN-CONTAINING PROTEIN"/>
    <property type="match status" value="1"/>
</dbReference>
<keyword evidence="5 9" id="KW-1133">Transmembrane helix</keyword>
<feature type="transmembrane region" description="Helical" evidence="9">
    <location>
        <begin position="309"/>
        <end position="332"/>
    </location>
</feature>
<dbReference type="PANTHER" id="PTHR31626:SF1">
    <property type="entry name" value="PROTEIN FAM171A1"/>
    <property type="match status" value="1"/>
</dbReference>
<evidence type="ECO:0000313" key="14">
    <source>
        <dbReference type="Proteomes" id="UP000287033"/>
    </source>
</evidence>
<keyword evidence="7" id="KW-0325">Glycoprotein</keyword>
<feature type="region of interest" description="Disordered" evidence="8">
    <location>
        <begin position="594"/>
        <end position="635"/>
    </location>
</feature>
<protein>
    <recommendedName>
        <fullName evidence="15">Protein FAM171A1</fullName>
    </recommendedName>
</protein>
<keyword evidence="3 9" id="KW-0812">Transmembrane</keyword>
<evidence type="ECO:0000256" key="7">
    <source>
        <dbReference type="ARBA" id="ARBA00023180"/>
    </source>
</evidence>
<accession>A0A401RS86</accession>
<sequence length="859" mass="96005">MSQFSRSAALLLCLLGCNVWKAVTKTLRDQRAQEVTLKVHVSDSSTHQPLGKAFIEIFANQTSFVSGYSEADGVAFITFRYTPGVQLLITASKRGYVPNSSPWLATKLPLFSSVSLLLHPERSATLMVYEDVVQIVSGFQGALIQPRIQFQRRSLNLPKNSTYRNLVAFLTVAATPWEVGDFPYLQGIDVNRTGNSSRFQLTPVTAVSVHLLNSDGTEIQVNGPICVTIPLPAKSSLKPNDALPAWKFDKKIGAWLKSGLGLVQREGDYLTWTYFAPQLGYWVAAMSPQSPGNMGPEGASDITVYHTAFLLAILGGMTVILLVLLCLLIYYCRRKCLKPRQHHRKIQLSSALDSSKKDQATSMSHLNLISAVHMELVSSNGEADVHTPMLKPSYSTSREFSSREELISHKDPSLRETLKEEYCRSPPRSYHLKMARSIDVPEDFESSVREDYRKSYNSVVSQPLLDKRDKEVQASIRLLPTDSKSSIQEPDYQLSYVPDKAQKMDRKTTDYMMSRSVDHLERPTSFPQPGQLLCCSSADEVNDNVYRKVLPTLVIPAHYMKLPMEYQSMGQPLSAPAEQQLEFERLQAELSISHQQMHPHSEQQVTPQTLSQQQLQETEVGDWSPQSSTMSESVSIPASLSEAAMAQMNSEVQLFAEKALLELTGGKPLPHPRAWFVSLDGRANAQVRHSYIDLQKAGKNGSNDASLDSGVDMNEPKPSRKGKEAREQNLSGSMTYTRLVYVDDMEQSGSESGTAVCSPEDTSMKPLMDGSAEREGGTTVGLQNENIQRIEEMEECLPTSPQHTENAETDDKMMNDENDRINDNDQINDDNDSTEDQDEDKKSPWQKREERPLMAFNLK</sequence>
<dbReference type="Pfam" id="PF10577">
    <property type="entry name" value="FAM171A1-2-B_N"/>
    <property type="match status" value="1"/>
</dbReference>
<feature type="compositionally biased region" description="Basic and acidic residues" evidence="8">
    <location>
        <begin position="714"/>
        <end position="727"/>
    </location>
</feature>
<dbReference type="GO" id="GO:0008360">
    <property type="term" value="P:regulation of cell shape"/>
    <property type="evidence" value="ECO:0007669"/>
    <property type="project" value="TreeGrafter"/>
</dbReference>
<feature type="signal peptide" evidence="10">
    <location>
        <begin position="1"/>
        <end position="24"/>
    </location>
</feature>
<dbReference type="EMBL" id="BEZZ01000002">
    <property type="protein sequence ID" value="GCC21013.1"/>
    <property type="molecule type" value="Genomic_DNA"/>
</dbReference>
<feature type="compositionally biased region" description="Low complexity" evidence="8">
    <location>
        <begin position="602"/>
        <end position="618"/>
    </location>
</feature>
<proteinExistence type="inferred from homology"/>
<feature type="compositionally biased region" description="Basic and acidic residues" evidence="8">
    <location>
        <begin position="839"/>
        <end position="852"/>
    </location>
</feature>
<feature type="compositionally biased region" description="Polar residues" evidence="8">
    <location>
        <begin position="624"/>
        <end position="635"/>
    </location>
</feature>
<feature type="domain" description="FAM171 C-terminal" evidence="12">
    <location>
        <begin position="372"/>
        <end position="857"/>
    </location>
</feature>
<dbReference type="InterPro" id="IPR049175">
    <property type="entry name" value="FAM171_C"/>
</dbReference>
<comment type="caution">
    <text evidence="13">The sequence shown here is derived from an EMBL/GenBank/DDBJ whole genome shotgun (WGS) entry which is preliminary data.</text>
</comment>
<evidence type="ECO:0000256" key="6">
    <source>
        <dbReference type="ARBA" id="ARBA00023136"/>
    </source>
</evidence>
<evidence type="ECO:0000256" key="3">
    <source>
        <dbReference type="ARBA" id="ARBA00022692"/>
    </source>
</evidence>
<evidence type="ECO:0000256" key="9">
    <source>
        <dbReference type="SAM" id="Phobius"/>
    </source>
</evidence>
<evidence type="ECO:0000256" key="5">
    <source>
        <dbReference type="ARBA" id="ARBA00022989"/>
    </source>
</evidence>
<reference evidence="13 14" key="1">
    <citation type="journal article" date="2018" name="Nat. Ecol. Evol.">
        <title>Shark genomes provide insights into elasmobranch evolution and the origin of vertebrates.</title>
        <authorList>
            <person name="Hara Y"/>
            <person name="Yamaguchi K"/>
            <person name="Onimaru K"/>
            <person name="Kadota M"/>
            <person name="Koyanagi M"/>
            <person name="Keeley SD"/>
            <person name="Tatsumi K"/>
            <person name="Tanaka K"/>
            <person name="Motone F"/>
            <person name="Kageyama Y"/>
            <person name="Nozu R"/>
            <person name="Adachi N"/>
            <person name="Nishimura O"/>
            <person name="Nakagawa R"/>
            <person name="Tanegashima C"/>
            <person name="Kiyatake I"/>
            <person name="Matsumoto R"/>
            <person name="Murakumo K"/>
            <person name="Nishida K"/>
            <person name="Terakita A"/>
            <person name="Kuratani S"/>
            <person name="Sato K"/>
            <person name="Hyodo S Kuraku.S."/>
        </authorList>
    </citation>
    <scope>NUCLEOTIDE SEQUENCE [LARGE SCALE GENOMIC DNA]</scope>
</reference>
<dbReference type="Proteomes" id="UP000287033">
    <property type="component" value="Unassembled WGS sequence"/>
</dbReference>
<feature type="chain" id="PRO_5019214420" description="Protein FAM171A1" evidence="10">
    <location>
        <begin position="25"/>
        <end position="859"/>
    </location>
</feature>
<feature type="domain" description="FAM171 N-terminal" evidence="11">
    <location>
        <begin position="35"/>
        <end position="288"/>
    </location>
</feature>
<evidence type="ECO:0000259" key="12">
    <source>
        <dbReference type="Pfam" id="PF20771"/>
    </source>
</evidence>
<evidence type="ECO:0000256" key="1">
    <source>
        <dbReference type="ARBA" id="ARBA00004479"/>
    </source>
</evidence>
<evidence type="ECO:0000256" key="2">
    <source>
        <dbReference type="ARBA" id="ARBA00006818"/>
    </source>
</evidence>
<dbReference type="OMA" id="PAECMMS"/>
<dbReference type="STRING" id="137246.A0A401RS86"/>
<dbReference type="OrthoDB" id="8762914at2759"/>
<keyword evidence="6 9" id="KW-0472">Membrane</keyword>
<dbReference type="InterPro" id="IPR018890">
    <property type="entry name" value="FAM171"/>
</dbReference>
<evidence type="ECO:0008006" key="15">
    <source>
        <dbReference type="Google" id="ProtNLM"/>
    </source>
</evidence>
<evidence type="ECO:0000256" key="8">
    <source>
        <dbReference type="SAM" id="MobiDB-lite"/>
    </source>
</evidence>
<name>A0A401RS86_CHIPU</name>
<evidence type="ECO:0000256" key="10">
    <source>
        <dbReference type="SAM" id="SignalP"/>
    </source>
</evidence>
<feature type="compositionally biased region" description="Basic and acidic residues" evidence="8">
    <location>
        <begin position="805"/>
        <end position="823"/>
    </location>
</feature>